<evidence type="ECO:0000313" key="1">
    <source>
        <dbReference type="EMBL" id="CAH7666355.1"/>
    </source>
</evidence>
<dbReference type="AlphaFoldDB" id="A0AAV0AE53"/>
<evidence type="ECO:0000313" key="2">
    <source>
        <dbReference type="Proteomes" id="UP001153365"/>
    </source>
</evidence>
<reference evidence="1" key="1">
    <citation type="submission" date="2022-06" db="EMBL/GenBank/DDBJ databases">
        <authorList>
            <consortium name="SYNGENTA / RWTH Aachen University"/>
        </authorList>
    </citation>
    <scope>NUCLEOTIDE SEQUENCE</scope>
</reference>
<accession>A0AAV0AE53</accession>
<sequence length="202" mass="23671">MPINWTSGKRKLAKKKLNRTGFKSYWEKKKRLKSDLNRRYSIRRDSDLSKPITKPTSASIDDCKNLKTVTIKVSKSKVDDDSNEFLLNYKNHLNESWSLVTLSNDNDTRDKIDLLEPDDDDLIKVIERKRFKGKNYDRFKNNVNCEDDKAFEGDHRDRSSKNLLTGIDENSSKIKSKDDETTVKGLIELKRQKILELKDWTI</sequence>
<protein>
    <submittedName>
        <fullName evidence="1">Uncharacterized protein</fullName>
    </submittedName>
</protein>
<organism evidence="1 2">
    <name type="scientific">Phakopsora pachyrhizi</name>
    <name type="common">Asian soybean rust disease fungus</name>
    <dbReference type="NCBI Taxonomy" id="170000"/>
    <lineage>
        <taxon>Eukaryota</taxon>
        <taxon>Fungi</taxon>
        <taxon>Dikarya</taxon>
        <taxon>Basidiomycota</taxon>
        <taxon>Pucciniomycotina</taxon>
        <taxon>Pucciniomycetes</taxon>
        <taxon>Pucciniales</taxon>
        <taxon>Phakopsoraceae</taxon>
        <taxon>Phakopsora</taxon>
    </lineage>
</organism>
<name>A0AAV0AE53_PHAPC</name>
<proteinExistence type="predicted"/>
<gene>
    <name evidence="1" type="ORF">PPACK8108_LOCUS705</name>
</gene>
<dbReference type="EMBL" id="CALTRL010000101">
    <property type="protein sequence ID" value="CAH7666355.1"/>
    <property type="molecule type" value="Genomic_DNA"/>
</dbReference>
<dbReference type="Proteomes" id="UP001153365">
    <property type="component" value="Unassembled WGS sequence"/>
</dbReference>
<keyword evidence="2" id="KW-1185">Reference proteome</keyword>
<comment type="caution">
    <text evidence="1">The sequence shown here is derived from an EMBL/GenBank/DDBJ whole genome shotgun (WGS) entry which is preliminary data.</text>
</comment>